<reference evidence="3" key="1">
    <citation type="journal article" date="2018" name="Science">
        <title>A primordial and reversible TCA cycle in a facultatively chemolithoautotrophic thermophile.</title>
        <authorList>
            <person name="Nunoura T."/>
            <person name="Chikaraishi Y."/>
            <person name="Izaki R."/>
            <person name="Suwa T."/>
            <person name="Sato T."/>
            <person name="Harada T."/>
            <person name="Mori K."/>
            <person name="Kato Y."/>
            <person name="Miyazaki M."/>
            <person name="Shimamura S."/>
            <person name="Yanagawa K."/>
            <person name="Shuto A."/>
            <person name="Ohkouchi N."/>
            <person name="Fujita N."/>
            <person name="Takaki Y."/>
            <person name="Atomi H."/>
            <person name="Takai K."/>
        </authorList>
    </citation>
    <scope>NUCLEOTIDE SEQUENCE [LARGE SCALE GENOMIC DNA]</scope>
    <source>
        <strain evidence="3">DSM 17441 / JCM 13301 / NBRC 103674 / ABI70S6</strain>
    </source>
</reference>
<dbReference type="KEGG" id="ttk:TST_0513"/>
<evidence type="ECO:0000259" key="1">
    <source>
        <dbReference type="Pfam" id="PF11823"/>
    </source>
</evidence>
<dbReference type="Pfam" id="PF11823">
    <property type="entry name" value="Se_S_carrier"/>
    <property type="match status" value="1"/>
</dbReference>
<name>A0A0S3QSP9_THET7</name>
<dbReference type="OrthoDB" id="3192849at2"/>
<dbReference type="Proteomes" id="UP000063234">
    <property type="component" value="Chromosome"/>
</dbReference>
<protein>
    <recommendedName>
        <fullName evidence="1">Putative Se/S carrier protein-like domain-containing protein</fullName>
    </recommendedName>
</protein>
<sequence>MWYFLFKGTTEVMKADDVLSNAGVKYEVVPVPKAISSECGMCIRIFSDWRIVLELLLDAGSGVEAVYNESIEKVWP</sequence>
<organism evidence="2 3">
    <name type="scientific">Thermosulfidibacter takaii (strain DSM 17441 / JCM 13301 / NBRC 103674 / ABI70S6)</name>
    <dbReference type="NCBI Taxonomy" id="1298851"/>
    <lineage>
        <taxon>Bacteria</taxon>
        <taxon>Pseudomonadati</taxon>
        <taxon>Thermosulfidibacterota</taxon>
        <taxon>Thermosulfidibacteria</taxon>
        <taxon>Thermosulfidibacterales</taxon>
        <taxon>Thermosulfidibacteraceae</taxon>
    </lineage>
</organism>
<dbReference type="STRING" id="1298851.TST_0513"/>
<keyword evidence="3" id="KW-1185">Reference proteome</keyword>
<gene>
    <name evidence="2" type="ORF">TST_0513</name>
</gene>
<dbReference type="RefSeq" id="WP_068549242.1">
    <property type="nucleotide sequence ID" value="NZ_AP013035.1"/>
</dbReference>
<feature type="domain" description="Putative Se/S carrier protein-like" evidence="1">
    <location>
        <begin position="2"/>
        <end position="67"/>
    </location>
</feature>
<dbReference type="InterPro" id="IPR021778">
    <property type="entry name" value="Se/S_carrier-like"/>
</dbReference>
<evidence type="ECO:0000313" key="2">
    <source>
        <dbReference type="EMBL" id="BAT71319.1"/>
    </source>
</evidence>
<dbReference type="AlphaFoldDB" id="A0A0S3QSP9"/>
<evidence type="ECO:0000313" key="3">
    <source>
        <dbReference type="Proteomes" id="UP000063234"/>
    </source>
</evidence>
<accession>A0A0S3QSP9</accession>
<proteinExistence type="predicted"/>
<dbReference type="EMBL" id="AP013035">
    <property type="protein sequence ID" value="BAT71319.1"/>
    <property type="molecule type" value="Genomic_DNA"/>
</dbReference>